<evidence type="ECO:0008006" key="3">
    <source>
        <dbReference type="Google" id="ProtNLM"/>
    </source>
</evidence>
<organism evidence="1 2">
    <name type="scientific">Nicoliella lavandulae</name>
    <dbReference type="NCBI Taxonomy" id="3082954"/>
    <lineage>
        <taxon>Bacteria</taxon>
        <taxon>Bacillati</taxon>
        <taxon>Bacillota</taxon>
        <taxon>Bacilli</taxon>
        <taxon>Lactobacillales</taxon>
        <taxon>Lactobacillaceae</taxon>
        <taxon>Nicoliella</taxon>
    </lineage>
</organism>
<dbReference type="RefSeq" id="WP_339960769.1">
    <property type="nucleotide sequence ID" value="NZ_JAWMWH010000003.1"/>
</dbReference>
<evidence type="ECO:0000313" key="2">
    <source>
        <dbReference type="Proteomes" id="UP001370590"/>
    </source>
</evidence>
<gene>
    <name evidence="1" type="ORF">R4146_07140</name>
</gene>
<reference evidence="1 2" key="1">
    <citation type="submission" date="2023-10" db="EMBL/GenBank/DDBJ databases">
        <title>Nicoliella lavandulae sp. nov. isolated from Lavandula angustifolia flowers.</title>
        <authorList>
            <person name="Alcantara C."/>
            <person name="Zuniga M."/>
            <person name="Landete J.M."/>
            <person name="Monedero V."/>
        </authorList>
    </citation>
    <scope>NUCLEOTIDE SEQUENCE [LARGE SCALE GENOMIC DNA]</scope>
    <source>
        <strain evidence="1 2">Es01</strain>
    </source>
</reference>
<proteinExistence type="predicted"/>
<dbReference type="Proteomes" id="UP001370590">
    <property type="component" value="Unassembled WGS sequence"/>
</dbReference>
<evidence type="ECO:0000313" key="1">
    <source>
        <dbReference type="EMBL" id="MEJ6400917.1"/>
    </source>
</evidence>
<comment type="caution">
    <text evidence="1">The sequence shown here is derived from an EMBL/GenBank/DDBJ whole genome shotgun (WGS) entry which is preliminary data.</text>
</comment>
<keyword evidence="2" id="KW-1185">Reference proteome</keyword>
<name>A0ABU8SNV2_9LACO</name>
<dbReference type="EMBL" id="JAWMWH010000003">
    <property type="protein sequence ID" value="MEJ6400917.1"/>
    <property type="molecule type" value="Genomic_DNA"/>
</dbReference>
<accession>A0ABU8SNV2</accession>
<protein>
    <recommendedName>
        <fullName evidence="3">1-acyl-sn-glycerol-3-phosphate acyltransferase</fullName>
    </recommendedName>
</protein>
<sequence length="112" mass="12808">MTLKYNTAIVHFIQFSKNKPLFPKAYMFHVPARLKSSLSIGSVALVQNHLQKKYFLSPVVITGNVTKMNSKKEFKSLNKSTGETLVSYLEKQLSETEQVLAQYIEQDKNPKK</sequence>